<dbReference type="Proteomes" id="UP001302321">
    <property type="component" value="Unassembled WGS sequence"/>
</dbReference>
<evidence type="ECO:0000256" key="1">
    <source>
        <dbReference type="SAM" id="Phobius"/>
    </source>
</evidence>
<feature type="transmembrane region" description="Helical" evidence="1">
    <location>
        <begin position="20"/>
        <end position="37"/>
    </location>
</feature>
<comment type="caution">
    <text evidence="2">The sequence shown here is derived from an EMBL/GenBank/DDBJ whole genome shotgun (WGS) entry which is preliminary data.</text>
</comment>
<keyword evidence="1" id="KW-0812">Transmembrane</keyword>
<name>A0AAN6WC31_9PEZI</name>
<evidence type="ECO:0000313" key="2">
    <source>
        <dbReference type="EMBL" id="KAK4178760.1"/>
    </source>
</evidence>
<sequence length="74" mass="8723">MGVWQLAELLRMQIWTMLKPILVMRLLVLLGEIVCFVKDRLCSEKFRYDFCDGLEALNGTQSRLGFWFGSYVHH</sequence>
<reference evidence="2" key="2">
    <citation type="submission" date="2023-05" db="EMBL/GenBank/DDBJ databases">
        <authorList>
            <consortium name="Lawrence Berkeley National Laboratory"/>
            <person name="Steindorff A."/>
            <person name="Hensen N."/>
            <person name="Bonometti L."/>
            <person name="Westerberg I."/>
            <person name="Brannstrom I.O."/>
            <person name="Guillou S."/>
            <person name="Cros-Aarteil S."/>
            <person name="Calhoun S."/>
            <person name="Haridas S."/>
            <person name="Kuo A."/>
            <person name="Mondo S."/>
            <person name="Pangilinan J."/>
            <person name="Riley R."/>
            <person name="Labutti K."/>
            <person name="Andreopoulos B."/>
            <person name="Lipzen A."/>
            <person name="Chen C."/>
            <person name="Yanf M."/>
            <person name="Daum C."/>
            <person name="Ng V."/>
            <person name="Clum A."/>
            <person name="Ohm R."/>
            <person name="Martin F."/>
            <person name="Silar P."/>
            <person name="Natvig D."/>
            <person name="Lalanne C."/>
            <person name="Gautier V."/>
            <person name="Ament-Velasquez S.L."/>
            <person name="Kruys A."/>
            <person name="Hutchinson M.I."/>
            <person name="Powell A.J."/>
            <person name="Barry K."/>
            <person name="Miller A.N."/>
            <person name="Grigoriev I.V."/>
            <person name="Debuchy R."/>
            <person name="Gladieux P."/>
            <person name="Thoren M.H."/>
            <person name="Johannesson H."/>
        </authorList>
    </citation>
    <scope>NUCLEOTIDE SEQUENCE</scope>
    <source>
        <strain evidence="2">CBS 892.96</strain>
    </source>
</reference>
<accession>A0AAN6WC31</accession>
<keyword evidence="1" id="KW-1133">Transmembrane helix</keyword>
<reference evidence="2" key="1">
    <citation type="journal article" date="2023" name="Mol. Phylogenet. Evol.">
        <title>Genome-scale phylogeny and comparative genomics of the fungal order Sordariales.</title>
        <authorList>
            <person name="Hensen N."/>
            <person name="Bonometti L."/>
            <person name="Westerberg I."/>
            <person name="Brannstrom I.O."/>
            <person name="Guillou S."/>
            <person name="Cros-Aarteil S."/>
            <person name="Calhoun S."/>
            <person name="Haridas S."/>
            <person name="Kuo A."/>
            <person name="Mondo S."/>
            <person name="Pangilinan J."/>
            <person name="Riley R."/>
            <person name="LaButti K."/>
            <person name="Andreopoulos B."/>
            <person name="Lipzen A."/>
            <person name="Chen C."/>
            <person name="Yan M."/>
            <person name="Daum C."/>
            <person name="Ng V."/>
            <person name="Clum A."/>
            <person name="Steindorff A."/>
            <person name="Ohm R.A."/>
            <person name="Martin F."/>
            <person name="Silar P."/>
            <person name="Natvig D.O."/>
            <person name="Lalanne C."/>
            <person name="Gautier V."/>
            <person name="Ament-Velasquez S.L."/>
            <person name="Kruys A."/>
            <person name="Hutchinson M.I."/>
            <person name="Powell A.J."/>
            <person name="Barry K."/>
            <person name="Miller A.N."/>
            <person name="Grigoriev I.V."/>
            <person name="Debuchy R."/>
            <person name="Gladieux P."/>
            <person name="Hiltunen Thoren M."/>
            <person name="Johannesson H."/>
        </authorList>
    </citation>
    <scope>NUCLEOTIDE SEQUENCE</scope>
    <source>
        <strain evidence="2">CBS 892.96</strain>
    </source>
</reference>
<evidence type="ECO:0000313" key="3">
    <source>
        <dbReference type="Proteomes" id="UP001302321"/>
    </source>
</evidence>
<keyword evidence="3" id="KW-1185">Reference proteome</keyword>
<keyword evidence="1" id="KW-0472">Membrane</keyword>
<organism evidence="2 3">
    <name type="scientific">Triangularia setosa</name>
    <dbReference type="NCBI Taxonomy" id="2587417"/>
    <lineage>
        <taxon>Eukaryota</taxon>
        <taxon>Fungi</taxon>
        <taxon>Dikarya</taxon>
        <taxon>Ascomycota</taxon>
        <taxon>Pezizomycotina</taxon>
        <taxon>Sordariomycetes</taxon>
        <taxon>Sordariomycetidae</taxon>
        <taxon>Sordariales</taxon>
        <taxon>Podosporaceae</taxon>
        <taxon>Triangularia</taxon>
    </lineage>
</organism>
<protein>
    <submittedName>
        <fullName evidence="2">Uncharacterized protein</fullName>
    </submittedName>
</protein>
<dbReference type="EMBL" id="MU866131">
    <property type="protein sequence ID" value="KAK4178760.1"/>
    <property type="molecule type" value="Genomic_DNA"/>
</dbReference>
<gene>
    <name evidence="2" type="ORF">QBC36DRAFT_324092</name>
</gene>
<proteinExistence type="predicted"/>
<dbReference type="AlphaFoldDB" id="A0AAN6WC31"/>